<accession>A0ABX1HPX1</accession>
<reference evidence="2 3" key="1">
    <citation type="submission" date="2020-03" db="EMBL/GenBank/DDBJ databases">
        <title>Genomic Encyclopedia of Type Strains, Phase IV (KMG-V): Genome sequencing to study the core and pangenomes of soil and plant-associated prokaryotes.</title>
        <authorList>
            <person name="Whitman W."/>
        </authorList>
    </citation>
    <scope>NUCLEOTIDE SEQUENCE [LARGE SCALE GENOMIC DNA]</scope>
    <source>
        <strain evidence="2 3">1B</strain>
    </source>
</reference>
<evidence type="ECO:0000313" key="2">
    <source>
        <dbReference type="EMBL" id="NKI91147.1"/>
    </source>
</evidence>
<dbReference type="InterPro" id="IPR007024">
    <property type="entry name" value="BLUF_domain"/>
</dbReference>
<protein>
    <recommendedName>
        <fullName evidence="1">BLUF domain-containing protein</fullName>
    </recommendedName>
</protein>
<sequence length="151" mass="16699">MRTYQLIYQSQAMVPFNAPALRALHRQAQAYNGTHGITGVLLHTADGRFLQLLEGAEAAVRHLYHNRIVRDPRHRDCHILAEGPCLEPSFAGWAMVLRFVRPNEVRDLLAHVPADNQALRVPRARTGPELAAALRGFIATGQAAPQAAQRA</sequence>
<proteinExistence type="predicted"/>
<comment type="caution">
    <text evidence="2">The sequence shown here is derived from an EMBL/GenBank/DDBJ whole genome shotgun (WGS) entry which is preliminary data.</text>
</comment>
<dbReference type="InterPro" id="IPR036046">
    <property type="entry name" value="Acylphosphatase-like_dom_sf"/>
</dbReference>
<feature type="domain" description="BLUF" evidence="1">
    <location>
        <begin position="3"/>
        <end position="96"/>
    </location>
</feature>
<evidence type="ECO:0000313" key="3">
    <source>
        <dbReference type="Proteomes" id="UP000717634"/>
    </source>
</evidence>
<dbReference type="Gene3D" id="3.30.70.100">
    <property type="match status" value="1"/>
</dbReference>
<dbReference type="SMART" id="SM01034">
    <property type="entry name" value="BLUF"/>
    <property type="match status" value="1"/>
</dbReference>
<dbReference type="Proteomes" id="UP000717634">
    <property type="component" value="Unassembled WGS sequence"/>
</dbReference>
<dbReference type="Pfam" id="PF04940">
    <property type="entry name" value="BLUF"/>
    <property type="match status" value="1"/>
</dbReference>
<organism evidence="2 3">
    <name type="scientific">Hymenobacter artigasi</name>
    <dbReference type="NCBI Taxonomy" id="2719616"/>
    <lineage>
        <taxon>Bacteria</taxon>
        <taxon>Pseudomonadati</taxon>
        <taxon>Bacteroidota</taxon>
        <taxon>Cytophagia</taxon>
        <taxon>Cytophagales</taxon>
        <taxon>Hymenobacteraceae</taxon>
        <taxon>Hymenobacter</taxon>
    </lineage>
</organism>
<dbReference type="SUPFAM" id="SSF54975">
    <property type="entry name" value="Acylphosphatase/BLUF domain-like"/>
    <property type="match status" value="1"/>
</dbReference>
<gene>
    <name evidence="2" type="ORF">HBN54_003759</name>
</gene>
<dbReference type="PROSITE" id="PS50925">
    <property type="entry name" value="BLUF"/>
    <property type="match status" value="1"/>
</dbReference>
<dbReference type="RefSeq" id="WP_168674715.1">
    <property type="nucleotide sequence ID" value="NZ_JAAVTK010000013.1"/>
</dbReference>
<name>A0ABX1HPX1_9BACT</name>
<evidence type="ECO:0000259" key="1">
    <source>
        <dbReference type="PROSITE" id="PS50925"/>
    </source>
</evidence>
<dbReference type="EMBL" id="JAAVTK010000013">
    <property type="protein sequence ID" value="NKI91147.1"/>
    <property type="molecule type" value="Genomic_DNA"/>
</dbReference>
<keyword evidence="3" id="KW-1185">Reference proteome</keyword>